<dbReference type="HOGENOM" id="CLU_1806526_0_0_1"/>
<dbReference type="VEuPathDB" id="FungiDB:LEMA_P090220.1"/>
<organism evidence="2">
    <name type="scientific">Leptosphaeria maculans (strain JN3 / isolate v23.1.3 / race Av1-4-5-6-7-8)</name>
    <name type="common">Blackleg fungus</name>
    <name type="synonym">Phoma lingam</name>
    <dbReference type="NCBI Taxonomy" id="985895"/>
    <lineage>
        <taxon>Eukaryota</taxon>
        <taxon>Fungi</taxon>
        <taxon>Dikarya</taxon>
        <taxon>Ascomycota</taxon>
        <taxon>Pezizomycotina</taxon>
        <taxon>Dothideomycetes</taxon>
        <taxon>Pleosporomycetidae</taxon>
        <taxon>Pleosporales</taxon>
        <taxon>Pleosporineae</taxon>
        <taxon>Leptosphaeriaceae</taxon>
        <taxon>Plenodomus</taxon>
        <taxon>Plenodomus lingam/Leptosphaeria maculans species complex</taxon>
    </lineage>
</organism>
<dbReference type="Proteomes" id="UP000002668">
    <property type="component" value="Genome"/>
</dbReference>
<evidence type="ECO:0000313" key="2">
    <source>
        <dbReference type="Proteomes" id="UP000002668"/>
    </source>
</evidence>
<protein>
    <submittedName>
        <fullName evidence="1">Predicted protein</fullName>
    </submittedName>
</protein>
<gene>
    <name evidence="1" type="ORF">LEMA_P090220.1</name>
</gene>
<proteinExistence type="predicted"/>
<accession>E5A1P6</accession>
<dbReference type="EMBL" id="FP929132">
    <property type="protein sequence ID" value="CBX97613.1"/>
    <property type="molecule type" value="Genomic_DNA"/>
</dbReference>
<keyword evidence="2" id="KW-1185">Reference proteome</keyword>
<dbReference type="AlphaFoldDB" id="E5A1P6"/>
<dbReference type="InParanoid" id="E5A1P6"/>
<sequence length="143" mass="16374">MAGVPRLSVWLSATEGPSCDHDYVPMFVTAYRVTEALKCAPWMINHCIRDIHSVQAGLQGRGCIFSSKYHGQHDRLDDSPQHRGWTNKWRLHKIYCCNFIRALEQMTYENTGRSSKLWDARGAEALERGEGRVLSNARLPMPR</sequence>
<evidence type="ECO:0000313" key="1">
    <source>
        <dbReference type="EMBL" id="CBX97613.1"/>
    </source>
</evidence>
<reference evidence="2" key="1">
    <citation type="journal article" date="2011" name="Nat. Commun.">
        <title>Effector diversification within compartments of the Leptosphaeria maculans genome affected by Repeat-Induced Point mutations.</title>
        <authorList>
            <person name="Rouxel T."/>
            <person name="Grandaubert J."/>
            <person name="Hane J.K."/>
            <person name="Hoede C."/>
            <person name="van de Wouw A.P."/>
            <person name="Couloux A."/>
            <person name="Dominguez V."/>
            <person name="Anthouard V."/>
            <person name="Bally P."/>
            <person name="Bourras S."/>
            <person name="Cozijnsen A.J."/>
            <person name="Ciuffetti L.M."/>
            <person name="Degrave A."/>
            <person name="Dilmaghani A."/>
            <person name="Duret L."/>
            <person name="Fudal I."/>
            <person name="Goodwin S.B."/>
            <person name="Gout L."/>
            <person name="Glaser N."/>
            <person name="Linglin J."/>
            <person name="Kema G.H.J."/>
            <person name="Lapalu N."/>
            <person name="Lawrence C.B."/>
            <person name="May K."/>
            <person name="Meyer M."/>
            <person name="Ollivier B."/>
            <person name="Poulain J."/>
            <person name="Schoch C.L."/>
            <person name="Simon A."/>
            <person name="Spatafora J.W."/>
            <person name="Stachowiak A."/>
            <person name="Turgeon B.G."/>
            <person name="Tyler B.M."/>
            <person name="Vincent D."/>
            <person name="Weissenbach J."/>
            <person name="Amselem J."/>
            <person name="Quesneville H."/>
            <person name="Oliver R.P."/>
            <person name="Wincker P."/>
            <person name="Balesdent M.-H."/>
            <person name="Howlett B.J."/>
        </authorList>
    </citation>
    <scope>NUCLEOTIDE SEQUENCE [LARGE SCALE GENOMIC DNA]</scope>
    <source>
        <strain evidence="2">JN3 / isolate v23.1.3 / race Av1-4-5-6-7-8</strain>
    </source>
</reference>
<name>E5A1P6_LEPMJ</name>